<comment type="caution">
    <text evidence="2">The sequence shown here is derived from an EMBL/GenBank/DDBJ whole genome shotgun (WGS) entry which is preliminary data.</text>
</comment>
<accession>A0A0J8WYQ1</accession>
<protein>
    <recommendedName>
        <fullName evidence="1">GmrSD restriction endonucleases C-terminal domain-containing protein</fullName>
    </recommendedName>
</protein>
<dbReference type="Proteomes" id="UP000037594">
    <property type="component" value="Unassembled WGS sequence"/>
</dbReference>
<reference evidence="2 3" key="1">
    <citation type="submission" date="2015-06" db="EMBL/GenBank/DDBJ databases">
        <title>Genome sequence of Mycobacterium conceptionense strain MLE.</title>
        <authorList>
            <person name="Greninger A.L."/>
            <person name="Cunningham G."/>
            <person name="Chiu C.Y."/>
            <person name="Miller S."/>
        </authorList>
    </citation>
    <scope>NUCLEOTIDE SEQUENCE [LARGE SCALE GENOMIC DNA]</scope>
    <source>
        <strain evidence="2 3">MLE</strain>
    </source>
</reference>
<evidence type="ECO:0000259" key="1">
    <source>
        <dbReference type="Pfam" id="PF07510"/>
    </source>
</evidence>
<dbReference type="Pfam" id="PF07510">
    <property type="entry name" value="GmrSD_C"/>
    <property type="match status" value="1"/>
</dbReference>
<proteinExistence type="predicted"/>
<feature type="domain" description="GmrSD restriction endonucleases C-terminal" evidence="1">
    <location>
        <begin position="94"/>
        <end position="206"/>
    </location>
</feature>
<dbReference type="PATRIC" id="fig|451644.5.peg.2381"/>
<dbReference type="InterPro" id="IPR011089">
    <property type="entry name" value="GmrSD_C"/>
</dbReference>
<evidence type="ECO:0000313" key="2">
    <source>
        <dbReference type="EMBL" id="KMV18269.1"/>
    </source>
</evidence>
<evidence type="ECO:0000313" key="3">
    <source>
        <dbReference type="Proteomes" id="UP000037594"/>
    </source>
</evidence>
<dbReference type="EMBL" id="LFOD01000008">
    <property type="protein sequence ID" value="KMV18269.1"/>
    <property type="molecule type" value="Genomic_DNA"/>
</dbReference>
<dbReference type="AlphaFoldDB" id="A0A0J8WYQ1"/>
<sequence>MVTSVAATGIAVGQWLHSAPAGGDDSHISSAPAAADISALLSQVRVVDHLDEVDGYERGCGTDKKTRTKQRCVFGPAWNDPLDHSGCDTRSRLLSESLHNVTFKPGTRNCKPAAGVLSPDPYTGADIDLKDVEVDHVYAISRAWNAGAWRWSPKQRQIFANDLTELIAVSRSANRAKSDAGLDEWLPSHQPCTYAQRYLAVAAKYELPITVGDRAAAITACR</sequence>
<dbReference type="RefSeq" id="WP_234713596.1">
    <property type="nucleotide sequence ID" value="NZ_LFOD01000008.1"/>
</dbReference>
<name>A0A0J8WYQ1_9MYCO</name>
<gene>
    <name evidence="2" type="ORF">ACT17_11555</name>
</gene>
<organism evidence="2 3">
    <name type="scientific">Mycolicibacterium conceptionense</name>
    <dbReference type="NCBI Taxonomy" id="451644"/>
    <lineage>
        <taxon>Bacteria</taxon>
        <taxon>Bacillati</taxon>
        <taxon>Actinomycetota</taxon>
        <taxon>Actinomycetes</taxon>
        <taxon>Mycobacteriales</taxon>
        <taxon>Mycobacteriaceae</taxon>
        <taxon>Mycolicibacterium</taxon>
    </lineage>
</organism>